<dbReference type="EMBL" id="CP037422">
    <property type="protein sequence ID" value="QDU09640.1"/>
    <property type="molecule type" value="Genomic_DNA"/>
</dbReference>
<evidence type="ECO:0000313" key="2">
    <source>
        <dbReference type="Proteomes" id="UP000318384"/>
    </source>
</evidence>
<reference evidence="1 2" key="1">
    <citation type="submission" date="2019-03" db="EMBL/GenBank/DDBJ databases">
        <title>Deep-cultivation of Planctomycetes and their phenomic and genomic characterization uncovers novel biology.</title>
        <authorList>
            <person name="Wiegand S."/>
            <person name="Jogler M."/>
            <person name="Boedeker C."/>
            <person name="Pinto D."/>
            <person name="Vollmers J."/>
            <person name="Rivas-Marin E."/>
            <person name="Kohn T."/>
            <person name="Peeters S.H."/>
            <person name="Heuer A."/>
            <person name="Rast P."/>
            <person name="Oberbeckmann S."/>
            <person name="Bunk B."/>
            <person name="Jeske O."/>
            <person name="Meyerdierks A."/>
            <person name="Storesund J.E."/>
            <person name="Kallscheuer N."/>
            <person name="Luecker S."/>
            <person name="Lage O.M."/>
            <person name="Pohl T."/>
            <person name="Merkel B.J."/>
            <person name="Hornburger P."/>
            <person name="Mueller R.-W."/>
            <person name="Bruemmer F."/>
            <person name="Labrenz M."/>
            <person name="Spormann A.M."/>
            <person name="Op den Camp H."/>
            <person name="Overmann J."/>
            <person name="Amann R."/>
            <person name="Jetten M.S.M."/>
            <person name="Mascher T."/>
            <person name="Medema M.H."/>
            <person name="Devos D.P."/>
            <person name="Kaster A.-K."/>
            <person name="Ovreas L."/>
            <person name="Rohde M."/>
            <person name="Galperin M.Y."/>
            <person name="Jogler C."/>
        </authorList>
    </citation>
    <scope>NUCLEOTIDE SEQUENCE [LARGE SCALE GENOMIC DNA]</scope>
    <source>
        <strain evidence="1 2">V202</strain>
    </source>
</reference>
<dbReference type="Proteomes" id="UP000318384">
    <property type="component" value="Chromosome"/>
</dbReference>
<protein>
    <submittedName>
        <fullName evidence="1">Uncharacterized protein</fullName>
    </submittedName>
</protein>
<dbReference type="OrthoDB" id="9805815at2"/>
<keyword evidence="2" id="KW-1185">Reference proteome</keyword>
<organism evidence="1 2">
    <name type="scientific">Gimesia aquarii</name>
    <dbReference type="NCBI Taxonomy" id="2527964"/>
    <lineage>
        <taxon>Bacteria</taxon>
        <taxon>Pseudomonadati</taxon>
        <taxon>Planctomycetota</taxon>
        <taxon>Planctomycetia</taxon>
        <taxon>Planctomycetales</taxon>
        <taxon>Planctomycetaceae</taxon>
        <taxon>Gimesia</taxon>
    </lineage>
</organism>
<dbReference type="AlphaFoldDB" id="A0A517WWI8"/>
<accession>A0A517WWI8</accession>
<dbReference type="RefSeq" id="WP_145176171.1">
    <property type="nucleotide sequence ID" value="NZ_CP037422.1"/>
</dbReference>
<evidence type="ECO:0000313" key="1">
    <source>
        <dbReference type="EMBL" id="QDU09640.1"/>
    </source>
</evidence>
<proteinExistence type="predicted"/>
<name>A0A517WWI8_9PLAN</name>
<gene>
    <name evidence="1" type="ORF">V202x_30160</name>
</gene>
<sequence length="159" mass="18257">MSQEHRLCAEIYARLFSHVDQSKRIAISPDGKAHLPGFPNLPIPDLCITFKGKAEQRIEAKLLEDELRRIKIQPNQRTHWFNADCEVTPHFWLIATTSLDQCWLLDHEFVSERMATKIGENIKLNLWPNMKPPKAKSLDEISSFILSQSIPVEIIGEGK</sequence>